<dbReference type="AlphaFoldDB" id="D6TUF8"/>
<keyword evidence="11" id="KW-0902">Two-component regulatory system</keyword>
<dbReference type="InterPro" id="IPR000700">
    <property type="entry name" value="PAS-assoc_C"/>
</dbReference>
<dbReference type="PROSITE" id="PS50112">
    <property type="entry name" value="PAS"/>
    <property type="match status" value="1"/>
</dbReference>
<proteinExistence type="predicted"/>
<keyword evidence="4" id="KW-0597">Phosphoprotein</keyword>
<dbReference type="InterPro" id="IPR003594">
    <property type="entry name" value="HATPase_dom"/>
</dbReference>
<evidence type="ECO:0000256" key="6">
    <source>
        <dbReference type="ARBA" id="ARBA00022692"/>
    </source>
</evidence>
<dbReference type="SUPFAM" id="SSF55874">
    <property type="entry name" value="ATPase domain of HSP90 chaperone/DNA topoisomerase II/histidine kinase"/>
    <property type="match status" value="1"/>
</dbReference>
<evidence type="ECO:0000256" key="12">
    <source>
        <dbReference type="ARBA" id="ARBA00023136"/>
    </source>
</evidence>
<dbReference type="InterPro" id="IPR003661">
    <property type="entry name" value="HisK_dim/P_dom"/>
</dbReference>
<dbReference type="GO" id="GO:0007234">
    <property type="term" value="P:osmosensory signaling via phosphorelay pathway"/>
    <property type="evidence" value="ECO:0007669"/>
    <property type="project" value="TreeGrafter"/>
</dbReference>
<dbReference type="Pfam" id="PF08447">
    <property type="entry name" value="PAS_3"/>
    <property type="match status" value="1"/>
</dbReference>
<evidence type="ECO:0000256" key="10">
    <source>
        <dbReference type="ARBA" id="ARBA00022989"/>
    </source>
</evidence>
<dbReference type="EC" id="2.7.13.3" evidence="3"/>
<dbReference type="InterPro" id="IPR013655">
    <property type="entry name" value="PAS_fold_3"/>
</dbReference>
<dbReference type="InterPro" id="IPR036097">
    <property type="entry name" value="HisK_dim/P_sf"/>
</dbReference>
<dbReference type="SUPFAM" id="SSF47384">
    <property type="entry name" value="Homodimeric domain of signal transducing histidine kinase"/>
    <property type="match status" value="1"/>
</dbReference>
<dbReference type="CDD" id="cd00075">
    <property type="entry name" value="HATPase"/>
    <property type="match status" value="1"/>
</dbReference>
<dbReference type="PRINTS" id="PR00344">
    <property type="entry name" value="BCTRLSENSOR"/>
</dbReference>
<dbReference type="InterPro" id="IPR004358">
    <property type="entry name" value="Sig_transdc_His_kin-like_C"/>
</dbReference>
<dbReference type="SMART" id="SM00091">
    <property type="entry name" value="PAS"/>
    <property type="match status" value="2"/>
</dbReference>
<accession>D6TUF8</accession>
<dbReference type="InterPro" id="IPR035965">
    <property type="entry name" value="PAS-like_dom_sf"/>
</dbReference>
<sequence length="509" mass="58374">MLTHRLPWRSIYMFLRPKLQKQAVITQTQEDYLHTILRHVQGYLVILDVEGVIIDVIETWLPITALPKEKQIGVPLWQVGWWDELPHEQEQIKGEIARAAKGHPIRGSARYHTVEGEERCSSYIFNPIIDEQGMVTCIVHQAFDITEQKRKEEELRHIFEMSLDIISVIDMEGRYIQVNPAFEKLLGYKPEDVIGRDSLDYVHPDDVKIKLTEMKRLQRGEAIQAAENRYRTKDGTYRWIAWSARPNLDEGVIYIVAHGIDEQKAQEQLRDTFLSMASHELRTPLTGISTSLQMMRKRLKLLTPEQPEKFIETTDRLQKNLERAEQQVTAECRIINDIVDANRMAQGRLAINPLPIDLICIMRQVIGDAQITNPERRFELTVPAEPYIPVIVDAMRISQVLDNILTNAIKYSPDDKPIKINVEVNAKHVKVAVHDEGLGLTPEEQKRVWERFYQVPGRRIQGGPGGSMGLGLGLYICQTIISLHGGKIGVESEPDQGSTFYFILPLNQM</sequence>
<feature type="domain" description="PAC" evidence="15">
    <location>
        <begin position="105"/>
        <end position="157"/>
    </location>
</feature>
<comment type="caution">
    <text evidence="16">The sequence shown here is derived from an EMBL/GenBank/DDBJ whole genome shotgun (WGS) entry which is preliminary data.</text>
</comment>
<dbReference type="OrthoDB" id="9813151at2"/>
<dbReference type="InterPro" id="IPR036890">
    <property type="entry name" value="HATPase_C_sf"/>
</dbReference>
<name>D6TUF8_KTERA</name>
<dbReference type="CDD" id="cd00130">
    <property type="entry name" value="PAS"/>
    <property type="match status" value="1"/>
</dbReference>
<evidence type="ECO:0000259" key="15">
    <source>
        <dbReference type="PROSITE" id="PS50113"/>
    </source>
</evidence>
<keyword evidence="9" id="KW-0067">ATP-binding</keyword>
<comment type="subcellular location">
    <subcellularLocation>
        <location evidence="2">Membrane</location>
        <topology evidence="2">Multi-pass membrane protein</topology>
    </subcellularLocation>
</comment>
<dbReference type="PANTHER" id="PTHR42878:SF7">
    <property type="entry name" value="SENSOR HISTIDINE KINASE GLRK"/>
    <property type="match status" value="1"/>
</dbReference>
<dbReference type="InterPro" id="IPR000014">
    <property type="entry name" value="PAS"/>
</dbReference>
<evidence type="ECO:0000256" key="11">
    <source>
        <dbReference type="ARBA" id="ARBA00023012"/>
    </source>
</evidence>
<dbReference type="GO" id="GO:0000156">
    <property type="term" value="F:phosphorelay response regulator activity"/>
    <property type="evidence" value="ECO:0007669"/>
    <property type="project" value="TreeGrafter"/>
</dbReference>
<evidence type="ECO:0000256" key="1">
    <source>
        <dbReference type="ARBA" id="ARBA00000085"/>
    </source>
</evidence>
<dbReference type="Gene3D" id="3.30.450.20">
    <property type="entry name" value="PAS domain"/>
    <property type="match status" value="2"/>
</dbReference>
<dbReference type="SMART" id="SM00388">
    <property type="entry name" value="HisKA"/>
    <property type="match status" value="1"/>
</dbReference>
<feature type="domain" description="PAS" evidence="14">
    <location>
        <begin position="151"/>
        <end position="221"/>
    </location>
</feature>
<keyword evidence="7" id="KW-0547">Nucleotide-binding</keyword>
<dbReference type="GO" id="GO:0030295">
    <property type="term" value="F:protein kinase activator activity"/>
    <property type="evidence" value="ECO:0007669"/>
    <property type="project" value="TreeGrafter"/>
</dbReference>
<dbReference type="EMBL" id="ADVG01000003">
    <property type="protein sequence ID" value="EFH84026.1"/>
    <property type="molecule type" value="Genomic_DNA"/>
</dbReference>
<evidence type="ECO:0000313" key="16">
    <source>
        <dbReference type="EMBL" id="EFH84026.1"/>
    </source>
</evidence>
<dbReference type="SMART" id="SM00086">
    <property type="entry name" value="PAC"/>
    <property type="match status" value="2"/>
</dbReference>
<organism evidence="16 17">
    <name type="scientific">Ktedonobacter racemifer DSM 44963</name>
    <dbReference type="NCBI Taxonomy" id="485913"/>
    <lineage>
        <taxon>Bacteria</taxon>
        <taxon>Bacillati</taxon>
        <taxon>Chloroflexota</taxon>
        <taxon>Ktedonobacteria</taxon>
        <taxon>Ktedonobacterales</taxon>
        <taxon>Ktedonobacteraceae</taxon>
        <taxon>Ktedonobacter</taxon>
    </lineage>
</organism>
<dbReference type="Pfam" id="PF00512">
    <property type="entry name" value="HisKA"/>
    <property type="match status" value="1"/>
</dbReference>
<dbReference type="GO" id="GO:0000155">
    <property type="term" value="F:phosphorelay sensor kinase activity"/>
    <property type="evidence" value="ECO:0007669"/>
    <property type="project" value="InterPro"/>
</dbReference>
<keyword evidence="6" id="KW-0812">Transmembrane</keyword>
<dbReference type="Pfam" id="PF02518">
    <property type="entry name" value="HATPase_c"/>
    <property type="match status" value="1"/>
</dbReference>
<dbReference type="InParanoid" id="D6TUF8"/>
<evidence type="ECO:0000259" key="14">
    <source>
        <dbReference type="PROSITE" id="PS50112"/>
    </source>
</evidence>
<dbReference type="SMART" id="SM00387">
    <property type="entry name" value="HATPase_c"/>
    <property type="match status" value="1"/>
</dbReference>
<protein>
    <recommendedName>
        <fullName evidence="3">histidine kinase</fullName>
        <ecNumber evidence="3">2.7.13.3</ecNumber>
    </recommendedName>
</protein>
<dbReference type="Gene3D" id="1.10.287.130">
    <property type="match status" value="1"/>
</dbReference>
<dbReference type="FunFam" id="3.30.565.10:FF:000006">
    <property type="entry name" value="Sensor histidine kinase WalK"/>
    <property type="match status" value="1"/>
</dbReference>
<dbReference type="STRING" id="485913.Krac_5036"/>
<evidence type="ECO:0000256" key="7">
    <source>
        <dbReference type="ARBA" id="ARBA00022741"/>
    </source>
</evidence>
<dbReference type="Proteomes" id="UP000004508">
    <property type="component" value="Unassembled WGS sequence"/>
</dbReference>
<dbReference type="GO" id="GO:0016020">
    <property type="term" value="C:membrane"/>
    <property type="evidence" value="ECO:0007669"/>
    <property type="project" value="UniProtKB-SubCell"/>
</dbReference>
<evidence type="ECO:0000256" key="4">
    <source>
        <dbReference type="ARBA" id="ARBA00022553"/>
    </source>
</evidence>
<comment type="catalytic activity">
    <reaction evidence="1">
        <text>ATP + protein L-histidine = ADP + protein N-phospho-L-histidine.</text>
        <dbReference type="EC" id="2.7.13.3"/>
    </reaction>
</comment>
<dbReference type="CDD" id="cd00082">
    <property type="entry name" value="HisKA"/>
    <property type="match status" value="1"/>
</dbReference>
<dbReference type="NCBIfam" id="TIGR00229">
    <property type="entry name" value="sensory_box"/>
    <property type="match status" value="2"/>
</dbReference>
<evidence type="ECO:0000256" key="8">
    <source>
        <dbReference type="ARBA" id="ARBA00022777"/>
    </source>
</evidence>
<dbReference type="PANTHER" id="PTHR42878">
    <property type="entry name" value="TWO-COMPONENT HISTIDINE KINASE"/>
    <property type="match status" value="1"/>
</dbReference>
<evidence type="ECO:0000313" key="17">
    <source>
        <dbReference type="Proteomes" id="UP000004508"/>
    </source>
</evidence>
<dbReference type="SUPFAM" id="SSF55785">
    <property type="entry name" value="PYP-like sensor domain (PAS domain)"/>
    <property type="match status" value="2"/>
</dbReference>
<dbReference type="Gene3D" id="3.30.565.10">
    <property type="entry name" value="Histidine kinase-like ATPase, C-terminal domain"/>
    <property type="match status" value="1"/>
</dbReference>
<keyword evidence="8 16" id="KW-0418">Kinase</keyword>
<keyword evidence="10" id="KW-1133">Transmembrane helix</keyword>
<reference evidence="16 17" key="1">
    <citation type="journal article" date="2011" name="Stand. Genomic Sci.">
        <title>Non-contiguous finished genome sequence and contextual data of the filamentous soil bacterium Ktedonobacter racemifer type strain (SOSP1-21).</title>
        <authorList>
            <person name="Chang Y.J."/>
            <person name="Land M."/>
            <person name="Hauser L."/>
            <person name="Chertkov O."/>
            <person name="Del Rio T.G."/>
            <person name="Nolan M."/>
            <person name="Copeland A."/>
            <person name="Tice H."/>
            <person name="Cheng J.F."/>
            <person name="Lucas S."/>
            <person name="Han C."/>
            <person name="Goodwin L."/>
            <person name="Pitluck S."/>
            <person name="Ivanova N."/>
            <person name="Ovchinikova G."/>
            <person name="Pati A."/>
            <person name="Chen A."/>
            <person name="Palaniappan K."/>
            <person name="Mavromatis K."/>
            <person name="Liolios K."/>
            <person name="Brettin T."/>
            <person name="Fiebig A."/>
            <person name="Rohde M."/>
            <person name="Abt B."/>
            <person name="Goker M."/>
            <person name="Detter J.C."/>
            <person name="Woyke T."/>
            <person name="Bristow J."/>
            <person name="Eisen J.A."/>
            <person name="Markowitz V."/>
            <person name="Hugenholtz P."/>
            <person name="Kyrpides N.C."/>
            <person name="Klenk H.P."/>
            <person name="Lapidus A."/>
        </authorList>
    </citation>
    <scope>NUCLEOTIDE SEQUENCE [LARGE SCALE GENOMIC DNA]</scope>
    <source>
        <strain evidence="17">DSM 44963</strain>
    </source>
</reference>
<keyword evidence="5" id="KW-0808">Transferase</keyword>
<dbReference type="InterPro" id="IPR005467">
    <property type="entry name" value="His_kinase_dom"/>
</dbReference>
<dbReference type="InterPro" id="IPR001610">
    <property type="entry name" value="PAC"/>
</dbReference>
<dbReference type="PROSITE" id="PS50113">
    <property type="entry name" value="PAC"/>
    <property type="match status" value="1"/>
</dbReference>
<keyword evidence="12" id="KW-0472">Membrane</keyword>
<evidence type="ECO:0000256" key="9">
    <source>
        <dbReference type="ARBA" id="ARBA00022840"/>
    </source>
</evidence>
<evidence type="ECO:0000259" key="13">
    <source>
        <dbReference type="PROSITE" id="PS50109"/>
    </source>
</evidence>
<feature type="domain" description="Histidine kinase" evidence="13">
    <location>
        <begin position="276"/>
        <end position="508"/>
    </location>
</feature>
<evidence type="ECO:0000256" key="5">
    <source>
        <dbReference type="ARBA" id="ARBA00022679"/>
    </source>
</evidence>
<dbReference type="InterPro" id="IPR050351">
    <property type="entry name" value="BphY/WalK/GraS-like"/>
</dbReference>
<evidence type="ECO:0000256" key="2">
    <source>
        <dbReference type="ARBA" id="ARBA00004141"/>
    </source>
</evidence>
<dbReference type="PROSITE" id="PS50109">
    <property type="entry name" value="HIS_KIN"/>
    <property type="match status" value="1"/>
</dbReference>
<dbReference type="eggNOG" id="COG2205">
    <property type="taxonomic scope" value="Bacteria"/>
</dbReference>
<dbReference type="GO" id="GO:0005524">
    <property type="term" value="F:ATP binding"/>
    <property type="evidence" value="ECO:0007669"/>
    <property type="project" value="UniProtKB-KW"/>
</dbReference>
<keyword evidence="17" id="KW-1185">Reference proteome</keyword>
<gene>
    <name evidence="16" type="ORF">Krac_5036</name>
</gene>
<evidence type="ECO:0000256" key="3">
    <source>
        <dbReference type="ARBA" id="ARBA00012438"/>
    </source>
</evidence>